<gene>
    <name evidence="3" type="primary">8233112</name>
    <name evidence="2" type="ORF">Phum_PHUM513130</name>
</gene>
<accession>E0VYD4</accession>
<dbReference type="AlphaFoldDB" id="E0VYD4"/>
<name>E0VYD4_PEDHC</name>
<feature type="region of interest" description="Disordered" evidence="1">
    <location>
        <begin position="36"/>
        <end position="59"/>
    </location>
</feature>
<dbReference type="HOGENOM" id="CLU_2641082_0_0_1"/>
<evidence type="ECO:0000313" key="3">
    <source>
        <dbReference type="EnsemblMetazoa" id="PHUM513130-PA"/>
    </source>
</evidence>
<dbReference type="InParanoid" id="E0VYD4"/>
<dbReference type="VEuPathDB" id="VectorBase:PHUM513130"/>
<dbReference type="RefSeq" id="XP_002431128.1">
    <property type="nucleotide sequence ID" value="XM_002431083.1"/>
</dbReference>
<keyword evidence="4" id="KW-1185">Reference proteome</keyword>
<reference evidence="2" key="1">
    <citation type="submission" date="2007-04" db="EMBL/GenBank/DDBJ databases">
        <title>Annotation of Pediculus humanus corporis strain USDA.</title>
        <authorList>
            <person name="Kirkness E."/>
            <person name="Hannick L."/>
            <person name="Hass B."/>
            <person name="Bruggner R."/>
            <person name="Lawson D."/>
            <person name="Bidwell S."/>
            <person name="Joardar V."/>
            <person name="Caler E."/>
            <person name="Walenz B."/>
            <person name="Inman J."/>
            <person name="Schobel S."/>
            <person name="Galinsky K."/>
            <person name="Amedeo P."/>
            <person name="Strausberg R."/>
        </authorList>
    </citation>
    <scope>NUCLEOTIDE SEQUENCE</scope>
    <source>
        <strain evidence="2">USDA</strain>
    </source>
</reference>
<proteinExistence type="predicted"/>
<reference evidence="3" key="3">
    <citation type="submission" date="2021-02" db="UniProtKB">
        <authorList>
            <consortium name="EnsemblMetazoa"/>
        </authorList>
    </citation>
    <scope>IDENTIFICATION</scope>
    <source>
        <strain evidence="3">USDA</strain>
    </source>
</reference>
<evidence type="ECO:0000313" key="2">
    <source>
        <dbReference type="EMBL" id="EEB18390.1"/>
    </source>
</evidence>
<evidence type="ECO:0000313" key="4">
    <source>
        <dbReference type="Proteomes" id="UP000009046"/>
    </source>
</evidence>
<protein>
    <submittedName>
        <fullName evidence="2 3">Uncharacterized protein</fullName>
    </submittedName>
</protein>
<sequence>MVQGGAKQNSITNYSFDKTMKYDIIELFFRDPSRKNVQDKKTMTEKDKKDKLNEKNHLGSWGPVFKNRENFNEMHFC</sequence>
<dbReference type="Proteomes" id="UP000009046">
    <property type="component" value="Unassembled WGS sequence"/>
</dbReference>
<dbReference type="OrthoDB" id="8196572at2759"/>
<feature type="compositionally biased region" description="Basic and acidic residues" evidence="1">
    <location>
        <begin position="36"/>
        <end position="57"/>
    </location>
</feature>
<organism>
    <name type="scientific">Pediculus humanus subsp. corporis</name>
    <name type="common">Body louse</name>
    <dbReference type="NCBI Taxonomy" id="121224"/>
    <lineage>
        <taxon>Eukaryota</taxon>
        <taxon>Metazoa</taxon>
        <taxon>Ecdysozoa</taxon>
        <taxon>Arthropoda</taxon>
        <taxon>Hexapoda</taxon>
        <taxon>Insecta</taxon>
        <taxon>Pterygota</taxon>
        <taxon>Neoptera</taxon>
        <taxon>Paraneoptera</taxon>
        <taxon>Psocodea</taxon>
        <taxon>Troctomorpha</taxon>
        <taxon>Phthiraptera</taxon>
        <taxon>Anoplura</taxon>
        <taxon>Pediculidae</taxon>
        <taxon>Pediculus</taxon>
    </lineage>
</organism>
<dbReference type="CTD" id="8233112"/>
<dbReference type="GeneID" id="8233112"/>
<dbReference type="EMBL" id="DS235845">
    <property type="protein sequence ID" value="EEB18390.1"/>
    <property type="molecule type" value="Genomic_DNA"/>
</dbReference>
<evidence type="ECO:0000256" key="1">
    <source>
        <dbReference type="SAM" id="MobiDB-lite"/>
    </source>
</evidence>
<dbReference type="EMBL" id="AAZO01006245">
    <property type="status" value="NOT_ANNOTATED_CDS"/>
    <property type="molecule type" value="Genomic_DNA"/>
</dbReference>
<reference evidence="2" key="2">
    <citation type="submission" date="2007-04" db="EMBL/GenBank/DDBJ databases">
        <title>The genome of the human body louse.</title>
        <authorList>
            <consortium name="The Human Body Louse Genome Consortium"/>
            <person name="Kirkness E."/>
            <person name="Walenz B."/>
            <person name="Hass B."/>
            <person name="Bruggner R."/>
            <person name="Strausberg R."/>
        </authorList>
    </citation>
    <scope>NUCLEOTIDE SEQUENCE</scope>
    <source>
        <strain evidence="2">USDA</strain>
    </source>
</reference>
<dbReference type="KEGG" id="phu:Phum_PHUM513130"/>
<dbReference type="EnsemblMetazoa" id="PHUM513130-RA">
    <property type="protein sequence ID" value="PHUM513130-PA"/>
    <property type="gene ID" value="PHUM513130"/>
</dbReference>